<dbReference type="SUPFAM" id="SSF52087">
    <property type="entry name" value="CRAL/TRIO domain"/>
    <property type="match status" value="1"/>
</dbReference>
<evidence type="ECO:0000259" key="2">
    <source>
        <dbReference type="PROSITE" id="PS50191"/>
    </source>
</evidence>
<dbReference type="SMART" id="SM01100">
    <property type="entry name" value="CRAL_TRIO_N"/>
    <property type="match status" value="1"/>
</dbReference>
<evidence type="ECO:0000313" key="3">
    <source>
        <dbReference type="EMBL" id="KJA26316.1"/>
    </source>
</evidence>
<accession>A0A0D2PCM2</accession>
<gene>
    <name evidence="3" type="ORF">HYPSUDRAFT_181095</name>
</gene>
<dbReference type="InterPro" id="IPR011074">
    <property type="entry name" value="CRAL/TRIO_N_dom"/>
</dbReference>
<feature type="region of interest" description="Disordered" evidence="1">
    <location>
        <begin position="356"/>
        <end position="409"/>
    </location>
</feature>
<dbReference type="OrthoDB" id="75724at2759"/>
<evidence type="ECO:0000313" key="4">
    <source>
        <dbReference type="Proteomes" id="UP000054270"/>
    </source>
</evidence>
<name>A0A0D2PCM2_HYPSF</name>
<dbReference type="SUPFAM" id="SSF46938">
    <property type="entry name" value="CRAL/TRIO N-terminal domain"/>
    <property type="match status" value="1"/>
</dbReference>
<dbReference type="CDD" id="cd00170">
    <property type="entry name" value="SEC14"/>
    <property type="match status" value="1"/>
</dbReference>
<dbReference type="Pfam" id="PF03765">
    <property type="entry name" value="CRAL_TRIO_N"/>
    <property type="match status" value="1"/>
</dbReference>
<reference evidence="4" key="1">
    <citation type="submission" date="2014-04" db="EMBL/GenBank/DDBJ databases">
        <title>Evolutionary Origins and Diversification of the Mycorrhizal Mutualists.</title>
        <authorList>
            <consortium name="DOE Joint Genome Institute"/>
            <consortium name="Mycorrhizal Genomics Consortium"/>
            <person name="Kohler A."/>
            <person name="Kuo A."/>
            <person name="Nagy L.G."/>
            <person name="Floudas D."/>
            <person name="Copeland A."/>
            <person name="Barry K.W."/>
            <person name="Cichocki N."/>
            <person name="Veneault-Fourrey C."/>
            <person name="LaButti K."/>
            <person name="Lindquist E.A."/>
            <person name="Lipzen A."/>
            <person name="Lundell T."/>
            <person name="Morin E."/>
            <person name="Murat C."/>
            <person name="Riley R."/>
            <person name="Ohm R."/>
            <person name="Sun H."/>
            <person name="Tunlid A."/>
            <person name="Henrissat B."/>
            <person name="Grigoriev I.V."/>
            <person name="Hibbett D.S."/>
            <person name="Martin F."/>
        </authorList>
    </citation>
    <scope>NUCLEOTIDE SEQUENCE [LARGE SCALE GENOMIC DNA]</scope>
    <source>
        <strain evidence="4">FD-334 SS-4</strain>
    </source>
</reference>
<dbReference type="Gene3D" id="3.40.525.10">
    <property type="entry name" value="CRAL-TRIO lipid binding domain"/>
    <property type="match status" value="1"/>
</dbReference>
<dbReference type="InterPro" id="IPR036865">
    <property type="entry name" value="CRAL-TRIO_dom_sf"/>
</dbReference>
<keyword evidence="4" id="KW-1185">Reference proteome</keyword>
<protein>
    <recommendedName>
        <fullName evidence="2">CRAL-TRIO domain-containing protein</fullName>
    </recommendedName>
</protein>
<dbReference type="AlphaFoldDB" id="A0A0D2PCM2"/>
<dbReference type="InterPro" id="IPR001251">
    <property type="entry name" value="CRAL-TRIO_dom"/>
</dbReference>
<dbReference type="Proteomes" id="UP000054270">
    <property type="component" value="Unassembled WGS sequence"/>
</dbReference>
<dbReference type="STRING" id="945553.A0A0D2PCM2"/>
<dbReference type="OMA" id="EWDYKRE"/>
<feature type="compositionally biased region" description="Low complexity" evidence="1">
    <location>
        <begin position="1"/>
        <end position="14"/>
    </location>
</feature>
<feature type="domain" description="CRAL-TRIO" evidence="2">
    <location>
        <begin position="125"/>
        <end position="266"/>
    </location>
</feature>
<feature type="region of interest" description="Disordered" evidence="1">
    <location>
        <begin position="1"/>
        <end position="22"/>
    </location>
</feature>
<dbReference type="SMART" id="SM00516">
    <property type="entry name" value="SEC14"/>
    <property type="match status" value="1"/>
</dbReference>
<feature type="compositionally biased region" description="Basic and acidic residues" evidence="1">
    <location>
        <begin position="356"/>
        <end position="370"/>
    </location>
</feature>
<dbReference type="GO" id="GO:0008526">
    <property type="term" value="F:phosphatidylinositol transfer activity"/>
    <property type="evidence" value="ECO:0007669"/>
    <property type="project" value="TreeGrafter"/>
</dbReference>
<dbReference type="InterPro" id="IPR052578">
    <property type="entry name" value="PI_Transfer_CRAL-TRIO"/>
</dbReference>
<dbReference type="PROSITE" id="PS50191">
    <property type="entry name" value="CRAL_TRIO"/>
    <property type="match status" value="1"/>
</dbReference>
<dbReference type="PANTHER" id="PTHR45824:SF29">
    <property type="entry name" value="GH16843P"/>
    <property type="match status" value="1"/>
</dbReference>
<feature type="compositionally biased region" description="Polar residues" evidence="1">
    <location>
        <begin position="371"/>
        <end position="389"/>
    </location>
</feature>
<organism evidence="3 4">
    <name type="scientific">Hypholoma sublateritium (strain FD-334 SS-4)</name>
    <dbReference type="NCBI Taxonomy" id="945553"/>
    <lineage>
        <taxon>Eukaryota</taxon>
        <taxon>Fungi</taxon>
        <taxon>Dikarya</taxon>
        <taxon>Basidiomycota</taxon>
        <taxon>Agaricomycotina</taxon>
        <taxon>Agaricomycetes</taxon>
        <taxon>Agaricomycetidae</taxon>
        <taxon>Agaricales</taxon>
        <taxon>Agaricineae</taxon>
        <taxon>Strophariaceae</taxon>
        <taxon>Hypholoma</taxon>
    </lineage>
</organism>
<dbReference type="PANTHER" id="PTHR45824">
    <property type="entry name" value="GH16843P"/>
    <property type="match status" value="1"/>
</dbReference>
<dbReference type="EMBL" id="KN817528">
    <property type="protein sequence ID" value="KJA26316.1"/>
    <property type="molecule type" value="Genomic_DNA"/>
</dbReference>
<sequence length="409" mass="45264">MSNTTTTNKTTYLPLHPPPTTCKDDPHATLPDSEQKMYNEVLEYFTKSEPEYALPNEKDGKLTDDEKFWLSRECLLRYLRASKWKVVTAVQRLEATLIWRREFGIYDLVNANHVEPEAVTGKEILFGYDKTGKPAFYMIPSRQNTSDATRQIQFAVWMLERGVDLMEPGVENLALLINFGDRGKNPALTTAYAVLSILQNHYPERLGLACIINVPFLVNAFFKVVMPLVDPITRQKVKFNPEIFKDGLFTTDMAMKEWGGECNFEYKHDQYWADLVAMCNVRSKAWMENWRSLGACVGVSEWAYKTYVSDKKAEVDVEVVAVPEPDIAPPAVNATAIPDVAVVVSAAAEDVLEKVDASRSMSDGHDHSHQDQGPSATAPSGPSVSTTISAGAIAGDAVDAPSGGDAGCE</sequence>
<evidence type="ECO:0000256" key="1">
    <source>
        <dbReference type="SAM" id="MobiDB-lite"/>
    </source>
</evidence>
<proteinExistence type="predicted"/>
<dbReference type="Pfam" id="PF00650">
    <property type="entry name" value="CRAL_TRIO"/>
    <property type="match status" value="1"/>
</dbReference>
<dbReference type="InterPro" id="IPR036273">
    <property type="entry name" value="CRAL/TRIO_N_dom_sf"/>
</dbReference>